<evidence type="ECO:0000313" key="1">
    <source>
        <dbReference type="EMBL" id="PMD41912.1"/>
    </source>
</evidence>
<dbReference type="OrthoDB" id="3538597at2759"/>
<dbReference type="Proteomes" id="UP000235786">
    <property type="component" value="Unassembled WGS sequence"/>
</dbReference>
<proteinExistence type="predicted"/>
<organism evidence="1 2">
    <name type="scientific">Hyaloscypha variabilis (strain UAMH 11265 / GT02V1 / F)</name>
    <name type="common">Meliniomyces variabilis</name>
    <dbReference type="NCBI Taxonomy" id="1149755"/>
    <lineage>
        <taxon>Eukaryota</taxon>
        <taxon>Fungi</taxon>
        <taxon>Dikarya</taxon>
        <taxon>Ascomycota</taxon>
        <taxon>Pezizomycotina</taxon>
        <taxon>Leotiomycetes</taxon>
        <taxon>Helotiales</taxon>
        <taxon>Hyaloscyphaceae</taxon>
        <taxon>Hyaloscypha</taxon>
        <taxon>Hyaloscypha variabilis</taxon>
    </lineage>
</organism>
<dbReference type="AlphaFoldDB" id="A0A2J6RTR3"/>
<accession>A0A2J6RTR3</accession>
<dbReference type="STRING" id="1149755.A0A2J6RTR3"/>
<protein>
    <submittedName>
        <fullName evidence="1">Uncharacterized protein</fullName>
    </submittedName>
</protein>
<gene>
    <name evidence="1" type="ORF">L207DRAFT_633206</name>
</gene>
<name>A0A2J6RTR3_HYAVF</name>
<keyword evidence="2" id="KW-1185">Reference proteome</keyword>
<evidence type="ECO:0000313" key="2">
    <source>
        <dbReference type="Proteomes" id="UP000235786"/>
    </source>
</evidence>
<reference evidence="1 2" key="1">
    <citation type="submission" date="2016-04" db="EMBL/GenBank/DDBJ databases">
        <title>A degradative enzymes factory behind the ericoid mycorrhizal symbiosis.</title>
        <authorList>
            <consortium name="DOE Joint Genome Institute"/>
            <person name="Martino E."/>
            <person name="Morin E."/>
            <person name="Grelet G."/>
            <person name="Kuo A."/>
            <person name="Kohler A."/>
            <person name="Daghino S."/>
            <person name="Barry K."/>
            <person name="Choi C."/>
            <person name="Cichocki N."/>
            <person name="Clum A."/>
            <person name="Copeland A."/>
            <person name="Hainaut M."/>
            <person name="Haridas S."/>
            <person name="Labutti K."/>
            <person name="Lindquist E."/>
            <person name="Lipzen A."/>
            <person name="Khouja H.-R."/>
            <person name="Murat C."/>
            <person name="Ohm R."/>
            <person name="Olson A."/>
            <person name="Spatafora J."/>
            <person name="Veneault-Fourrey C."/>
            <person name="Henrissat B."/>
            <person name="Grigoriev I."/>
            <person name="Martin F."/>
            <person name="Perotto S."/>
        </authorList>
    </citation>
    <scope>NUCLEOTIDE SEQUENCE [LARGE SCALE GENOMIC DNA]</scope>
    <source>
        <strain evidence="1 2">F</strain>
    </source>
</reference>
<dbReference type="EMBL" id="KZ613944">
    <property type="protein sequence ID" value="PMD41912.1"/>
    <property type="molecule type" value="Genomic_DNA"/>
</dbReference>
<sequence>MADDHEPLRRLAKLYKIFLRTPSYPWPAAHSKTFENIKKLGDQKFDSYSESVNIRSHEEPWTEQTKHRAEWLANRACRLFGQQRNEAGWRFSLENDVLRRFGVEVACPKCRARVWRSEIEASLTESDDWARSLEQRKKDRTRCQCPPDSRPQDFYEIGTNPLFDDRAQEFIIHDLMLRSQLPKQAPDRVFGLQATRNFEDLLSRSMPVTSTRPDPISVGDLIKSSPFKAESDPLLFPFLVLEAKSEASHSGFDDIQTQTAFPIWSLLKLQEGLQLHKVGPESSFEPLVWFLASRGDAWRVYGCSTTRGANNEPTTYDIYLLWEGSITFKDSAIQLVLIVDYILDWARDVYRPSILRHLKSITTGKAYDEISLAADSDVFSMRRHISSWIPAPPSTIDESELEQNLGPSNALSIPMPNTKLGTVRSAAISEFRFVSLHITQNNVTSLLQLAAGNTQNTEHSTKAARELVNFITRWDEMLLLTGADLDELEYLWTENMRADASGMDSSSAEEFYVLLEYRCFIGNSWEIIREISCLAISKPAFEILITYASFQRRHRLAETLPDISGSLWQVLISALSCLLVSLYPIPERKRADFTPPVECLGFGYRRFPRVKPFIQKFLESGQRRPAKKPRSSYNARKPKRTLLRHRNNADQIVTDLTHRRVSETKIRNEVEDTHDSEKCVRCRRDNQNDLYTKILTLVKPPSATTYGSILVESPNGQDTNTVKRHDICLFVVGIPTFLEEEDALPLVIEDILQSDMIYHTIKHVSLKDPEGTRALVWNLPLPYRPPTDEQHSNIMSWCRELLGESIEEEDRGKFRKDNTDLWTHLQMLLHFLRLGSSYAEASLAATEFCLRFPLILKEKIEEWEKKGVTWFTEENEDVYRPVTLDDFWAWIDRRNDRDRFSPTPEPLFPPSKLYLKGDTTGRLALTNGKILEVVPGEED</sequence>